<dbReference type="InterPro" id="IPR047141">
    <property type="entry name" value="Stealth"/>
</dbReference>
<accession>A0AAW0F7Y2</accession>
<dbReference type="PANTHER" id="PTHR24045:SF0">
    <property type="entry name" value="N-ACETYLGLUCOSAMINE-1-PHOSPHOTRANSFERASE SUBUNITS ALPHA_BETA"/>
    <property type="match status" value="1"/>
</dbReference>
<feature type="compositionally biased region" description="Basic and acidic residues" evidence="2">
    <location>
        <begin position="336"/>
        <end position="351"/>
    </location>
</feature>
<sequence>MHVKRRVVLATPSRAAVTTAVEDDVNIHDIDDGPIVRTQQPQQRRWPSWAGAAYLLARCRSTHAVLDTLRVAPAHAAAMCGESATPRLRRLRRCSRRLRRRGCVMAAAATVGFLTGLLLLVVLFTEYEVISNSVALATATGAADDGVPRPAAYGLAAAAEAAAAARHRGAIAPDGASAAALLPSSALVAVHDVAASVLAHFGIDLAAYEWSIACRLASLNAGRAVAVHNRADDGDGDGDDGSVAAHLRDACVAVRAGNTTARRWSAFDTPPPPSRTALSQPEDVLVDLADRDSTVLLLFTAVPQQSSTTPLAAEGEAAVFDVVATDAAAAAADVEEERRDGTDAPGDDAHACPRHITAATAAAAAAASCRPWTPFGYTRRRLERAFATVAAAFVADRASPQSALSRATPTSSTQQQQQQQQQPAPVIDSPLFSFFSLQRATMWELYTETSSPQHTRRRCARPLRIDLVFTHVNPNAASFRGARAARGRPPGIAHDSRVRDWDELRYALRSVDKYVLGSPAMHQRRRQLRADVAVLEDEMGVHVSDTVRAALWRGANATTATAQRQEKEEGEDNTADALLGHVFLVVADPDQVPAWVRRRQHPSDSAAPTHPLHIVTHTTLVERADAAAAAAAAAAADGAGGGVVAATDVGVAGAPPHRHTCLLAGNQSLGAVTGTVLPTFNSRVIESYVHHIPGLSRFYLYATNDQLFGQRVSPFDLLRPLSPARQELRFAAHRSLIVASSATASLPRRPPARLGLFLESIVQREVVVTDWEPAITRRRATGVNGTPAAPSDQHSNHTEDEREADVRRALHRLRRASAEALRHCSAARGGGGATVAAGRAVFDVCVAETTDHFFCQDGARRTPAPPSLSSITSTGFSTSSLFRMPSWLLHSAHGRQQWQMTLEHWDGVTPTLLYPHAATLLDRTWVGAALEDALREEVALMRDHHERYTYGELVPASAAAYFSIAMRRWIDRTLWTRQRRRGDAASPPPVMSLLAPFASPTLRAAAAGDSNGSAAQGQWPTDTDEATSLRKEQERLDALRRTSVAVGAVELQLDVCRTPPPSPRPPPLLSPSWQQRRVRMDDLGPLYGDTHAALSQHPMLFDHLASWWATTGLPRRESPCWTDPLRRAPRTRHDLLRYPSYLRRLLPLPQPRVRAIDAGAGAWLPVPQRTRRWTALYLDADLHWRDGWPLEEVDDDLPWAAPSTATAPAPAALGFVSLRSVTSVEGLADAFEATPELRPVQCVFNDDIPLTARATAVAAEVWRRAVTRLLRVFTENTTASRWEV</sequence>
<evidence type="ECO:0000313" key="4">
    <source>
        <dbReference type="EMBL" id="KAK7201886.1"/>
    </source>
</evidence>
<organism evidence="4 5">
    <name type="scientific">Novymonas esmeraldas</name>
    <dbReference type="NCBI Taxonomy" id="1808958"/>
    <lineage>
        <taxon>Eukaryota</taxon>
        <taxon>Discoba</taxon>
        <taxon>Euglenozoa</taxon>
        <taxon>Kinetoplastea</taxon>
        <taxon>Metakinetoplastina</taxon>
        <taxon>Trypanosomatida</taxon>
        <taxon>Trypanosomatidae</taxon>
        <taxon>Novymonas</taxon>
    </lineage>
</organism>
<feature type="compositionally biased region" description="Polar residues" evidence="2">
    <location>
        <begin position="400"/>
        <end position="413"/>
    </location>
</feature>
<comment type="caution">
    <text evidence="4">The sequence shown here is derived from an EMBL/GenBank/DDBJ whole genome shotgun (WGS) entry which is preliminary data.</text>
</comment>
<feature type="transmembrane region" description="Helical" evidence="3">
    <location>
        <begin position="102"/>
        <end position="124"/>
    </location>
</feature>
<keyword evidence="1" id="KW-0808">Transferase</keyword>
<feature type="compositionally biased region" description="Low complexity" evidence="2">
    <location>
        <begin position="1005"/>
        <end position="1018"/>
    </location>
</feature>
<dbReference type="GO" id="GO:0005794">
    <property type="term" value="C:Golgi apparatus"/>
    <property type="evidence" value="ECO:0007669"/>
    <property type="project" value="TreeGrafter"/>
</dbReference>
<protein>
    <submittedName>
        <fullName evidence="4">Uncharacterized protein</fullName>
    </submittedName>
</protein>
<evidence type="ECO:0000313" key="5">
    <source>
        <dbReference type="Proteomes" id="UP001430356"/>
    </source>
</evidence>
<feature type="region of interest" description="Disordered" evidence="2">
    <location>
        <begin position="778"/>
        <end position="804"/>
    </location>
</feature>
<proteinExistence type="predicted"/>
<evidence type="ECO:0000256" key="2">
    <source>
        <dbReference type="SAM" id="MobiDB-lite"/>
    </source>
</evidence>
<keyword evidence="3" id="KW-0472">Membrane</keyword>
<feature type="compositionally biased region" description="Basic and acidic residues" evidence="2">
    <location>
        <begin position="794"/>
        <end position="804"/>
    </location>
</feature>
<feature type="region of interest" description="Disordered" evidence="2">
    <location>
        <begin position="400"/>
        <end position="425"/>
    </location>
</feature>
<keyword evidence="3" id="KW-1133">Transmembrane helix</keyword>
<evidence type="ECO:0000256" key="1">
    <source>
        <dbReference type="ARBA" id="ARBA00022679"/>
    </source>
</evidence>
<keyword evidence="3" id="KW-0812">Transmembrane</keyword>
<dbReference type="Proteomes" id="UP001430356">
    <property type="component" value="Unassembled WGS sequence"/>
</dbReference>
<dbReference type="GO" id="GO:0016740">
    <property type="term" value="F:transferase activity"/>
    <property type="evidence" value="ECO:0007669"/>
    <property type="project" value="UniProtKB-KW"/>
</dbReference>
<dbReference type="PANTHER" id="PTHR24045">
    <property type="match status" value="1"/>
</dbReference>
<feature type="region of interest" description="Disordered" evidence="2">
    <location>
        <begin position="1005"/>
        <end position="1027"/>
    </location>
</feature>
<name>A0AAW0F7Y2_9TRYP</name>
<dbReference type="EMBL" id="JAECZO010000021">
    <property type="protein sequence ID" value="KAK7201886.1"/>
    <property type="molecule type" value="Genomic_DNA"/>
</dbReference>
<feature type="region of interest" description="Disordered" evidence="2">
    <location>
        <begin position="331"/>
        <end position="351"/>
    </location>
</feature>
<reference evidence="4 5" key="1">
    <citation type="journal article" date="2021" name="MBio">
        <title>A New Model Trypanosomatid, Novymonas esmeraldas: Genomic Perception of Its 'Candidatus Pandoraea novymonadis' Endosymbiont.</title>
        <authorList>
            <person name="Zakharova A."/>
            <person name="Saura A."/>
            <person name="Butenko A."/>
            <person name="Podesvova L."/>
            <person name="Warmusova S."/>
            <person name="Kostygov A.Y."/>
            <person name="Nenarokova A."/>
            <person name="Lukes J."/>
            <person name="Opperdoes F.R."/>
            <person name="Yurchenko V."/>
        </authorList>
    </citation>
    <scope>NUCLEOTIDE SEQUENCE [LARGE SCALE GENOMIC DNA]</scope>
    <source>
        <strain evidence="4 5">E262AT.01</strain>
    </source>
</reference>
<keyword evidence="5" id="KW-1185">Reference proteome</keyword>
<gene>
    <name evidence="4" type="ORF">NESM_000256000</name>
</gene>
<evidence type="ECO:0000256" key="3">
    <source>
        <dbReference type="SAM" id="Phobius"/>
    </source>
</evidence>